<evidence type="ECO:0000256" key="2">
    <source>
        <dbReference type="ARBA" id="ARBA00006143"/>
    </source>
</evidence>
<dbReference type="InterPro" id="IPR051790">
    <property type="entry name" value="Cytochrome_c-biogenesis_DsbD"/>
</dbReference>
<dbReference type="Pfam" id="PF02683">
    <property type="entry name" value="DsbD_TM"/>
    <property type="match status" value="1"/>
</dbReference>
<dbReference type="Proteomes" id="UP000177263">
    <property type="component" value="Unassembled WGS sequence"/>
</dbReference>
<evidence type="ECO:0000256" key="4">
    <source>
        <dbReference type="ARBA" id="ARBA00022989"/>
    </source>
</evidence>
<feature type="transmembrane region" description="Helical" evidence="6">
    <location>
        <begin position="53"/>
        <end position="82"/>
    </location>
</feature>
<feature type="transmembrane region" description="Helical" evidence="6">
    <location>
        <begin position="206"/>
        <end position="230"/>
    </location>
</feature>
<comment type="caution">
    <text evidence="8">The sequence shown here is derived from an EMBL/GenBank/DDBJ whole genome shotgun (WGS) entry which is preliminary data.</text>
</comment>
<feature type="transmembrane region" description="Helical" evidence="6">
    <location>
        <begin position="129"/>
        <end position="160"/>
    </location>
</feature>
<keyword evidence="3 6" id="KW-0812">Transmembrane</keyword>
<feature type="domain" description="Cytochrome C biogenesis protein transmembrane" evidence="7">
    <location>
        <begin position="5"/>
        <end position="223"/>
    </location>
</feature>
<comment type="subcellular location">
    <subcellularLocation>
        <location evidence="1">Membrane</location>
        <topology evidence="1">Multi-pass membrane protein</topology>
    </subcellularLocation>
</comment>
<evidence type="ECO:0000313" key="8">
    <source>
        <dbReference type="EMBL" id="OGM28219.1"/>
    </source>
</evidence>
<keyword evidence="4 6" id="KW-1133">Transmembrane helix</keyword>
<name>A0A1F7YMV3_9BACT</name>
<evidence type="ECO:0000256" key="1">
    <source>
        <dbReference type="ARBA" id="ARBA00004141"/>
    </source>
</evidence>
<sequence length="244" mass="25699">MQAVNIPVAFIAGTLSFFAPCVLPLLPVYISYIAGVSVNDLKSTGIAPFRKKVMISSVAYVLGFSLVFILIGSAIGGIGAMFRGNARQLQVIGGILLVFFGLQFSGILKVEALAQEYKIKVPDWAKHLGYLRAFLLGILFSLAWSPCIGPILGVILALAAVEGTALEGALLLFVYSLGISLPFLVVSATLGSAPKYLKSIGQHIKLVNVVSSILLILLGVLLITGTYAYLSSWLAKLGTGLAGI</sequence>
<evidence type="ECO:0000313" key="9">
    <source>
        <dbReference type="Proteomes" id="UP000177263"/>
    </source>
</evidence>
<reference evidence="8 9" key="1">
    <citation type="journal article" date="2016" name="Nat. Commun.">
        <title>Thousands of microbial genomes shed light on interconnected biogeochemical processes in an aquifer system.</title>
        <authorList>
            <person name="Anantharaman K."/>
            <person name="Brown C.T."/>
            <person name="Hug L.A."/>
            <person name="Sharon I."/>
            <person name="Castelle C.J."/>
            <person name="Probst A.J."/>
            <person name="Thomas B.C."/>
            <person name="Singh A."/>
            <person name="Wilkins M.J."/>
            <person name="Karaoz U."/>
            <person name="Brodie E.L."/>
            <person name="Williams K.H."/>
            <person name="Hubbard S.S."/>
            <person name="Banfield J.F."/>
        </authorList>
    </citation>
    <scope>NUCLEOTIDE SEQUENCE [LARGE SCALE GENOMIC DNA]</scope>
</reference>
<evidence type="ECO:0000256" key="3">
    <source>
        <dbReference type="ARBA" id="ARBA00022692"/>
    </source>
</evidence>
<dbReference type="PANTHER" id="PTHR31272">
    <property type="entry name" value="CYTOCHROME C-TYPE BIOGENESIS PROTEIN HI_1454-RELATED"/>
    <property type="match status" value="1"/>
</dbReference>
<evidence type="ECO:0000256" key="5">
    <source>
        <dbReference type="ARBA" id="ARBA00023136"/>
    </source>
</evidence>
<proteinExistence type="inferred from homology"/>
<keyword evidence="5 6" id="KW-0472">Membrane</keyword>
<feature type="transmembrane region" description="Helical" evidence="6">
    <location>
        <begin position="88"/>
        <end position="108"/>
    </location>
</feature>
<accession>A0A1F7YMV3</accession>
<comment type="similarity">
    <text evidence="2">Belongs to the DsbD family.</text>
</comment>
<dbReference type="EMBL" id="MGGM01000033">
    <property type="protein sequence ID" value="OGM28219.1"/>
    <property type="molecule type" value="Genomic_DNA"/>
</dbReference>
<evidence type="ECO:0000259" key="7">
    <source>
        <dbReference type="Pfam" id="PF02683"/>
    </source>
</evidence>
<feature type="transmembrane region" description="Helical" evidence="6">
    <location>
        <begin position="172"/>
        <end position="194"/>
    </location>
</feature>
<organism evidence="8 9">
    <name type="scientific">Candidatus Woesebacteria bacterium RIFCSPHIGHO2_01_FULL_41_10</name>
    <dbReference type="NCBI Taxonomy" id="1802500"/>
    <lineage>
        <taxon>Bacteria</taxon>
        <taxon>Candidatus Woeseibacteriota</taxon>
    </lineage>
</organism>
<dbReference type="STRING" id="1802500.A2801_04295"/>
<dbReference type="GO" id="GO:0016020">
    <property type="term" value="C:membrane"/>
    <property type="evidence" value="ECO:0007669"/>
    <property type="project" value="UniProtKB-SubCell"/>
</dbReference>
<dbReference type="PANTHER" id="PTHR31272:SF4">
    <property type="entry name" value="CYTOCHROME C-TYPE BIOGENESIS PROTEIN HI_1454-RELATED"/>
    <property type="match status" value="1"/>
</dbReference>
<dbReference type="AlphaFoldDB" id="A0A1F7YMV3"/>
<gene>
    <name evidence="8" type="ORF">A2801_04295</name>
</gene>
<feature type="transmembrane region" description="Helical" evidence="6">
    <location>
        <begin position="6"/>
        <end position="32"/>
    </location>
</feature>
<dbReference type="InterPro" id="IPR003834">
    <property type="entry name" value="Cyt_c_assmbl_TM_dom"/>
</dbReference>
<dbReference type="GO" id="GO:0017004">
    <property type="term" value="P:cytochrome complex assembly"/>
    <property type="evidence" value="ECO:0007669"/>
    <property type="project" value="InterPro"/>
</dbReference>
<protein>
    <recommendedName>
        <fullName evidence="7">Cytochrome C biogenesis protein transmembrane domain-containing protein</fullName>
    </recommendedName>
</protein>
<evidence type="ECO:0000256" key="6">
    <source>
        <dbReference type="SAM" id="Phobius"/>
    </source>
</evidence>